<dbReference type="RefSeq" id="WP_289843666.1">
    <property type="nucleotide sequence ID" value="NZ_CATKSH010000016.1"/>
</dbReference>
<reference evidence="2" key="1">
    <citation type="submission" date="2023-03" db="EMBL/GenBank/DDBJ databases">
        <authorList>
            <person name="Cleenwerck I."/>
        </authorList>
    </citation>
    <scope>NUCLEOTIDE SEQUENCE</scope>
    <source>
        <strain evidence="2">LMG 32879</strain>
    </source>
</reference>
<dbReference type="Gene3D" id="3.40.1730.10">
    <property type="entry name" value="pa0076 domain"/>
    <property type="match status" value="1"/>
</dbReference>
<evidence type="ECO:0000313" key="2">
    <source>
        <dbReference type="EMBL" id="CAI9121505.1"/>
    </source>
</evidence>
<evidence type="ECO:0000313" key="3">
    <source>
        <dbReference type="Proteomes" id="UP001176960"/>
    </source>
</evidence>
<dbReference type="EMBL" id="CATKSH010000016">
    <property type="protein sequence ID" value="CAI9121505.1"/>
    <property type="molecule type" value="Genomic_DNA"/>
</dbReference>
<evidence type="ECO:0000256" key="1">
    <source>
        <dbReference type="SAM" id="MobiDB-lite"/>
    </source>
</evidence>
<accession>A0AA35UXN3</accession>
<organism evidence="2 3">
    <name type="scientific">Brytella acorum</name>
    <dbReference type="NCBI Taxonomy" id="2959299"/>
    <lineage>
        <taxon>Bacteria</taxon>
        <taxon>Pseudomonadati</taxon>
        <taxon>Pseudomonadota</taxon>
        <taxon>Alphaproteobacteria</taxon>
        <taxon>Acetobacterales</taxon>
        <taxon>Acetobacteraceae</taxon>
        <taxon>Brytella</taxon>
    </lineage>
</organism>
<protein>
    <submittedName>
        <fullName evidence="2">Type VI secretion system-associated protein TagF</fullName>
    </submittedName>
</protein>
<proteinExistence type="predicted"/>
<gene>
    <name evidence="2" type="primary">tagF</name>
    <name evidence="2" type="ORF">LMG32879_002352</name>
</gene>
<dbReference type="AlphaFoldDB" id="A0AA35UXN3"/>
<name>A0AA35UXN3_9PROT</name>
<dbReference type="Pfam" id="PF09867">
    <property type="entry name" value="TagF_N"/>
    <property type="match status" value="1"/>
</dbReference>
<feature type="region of interest" description="Disordered" evidence="1">
    <location>
        <begin position="184"/>
        <end position="210"/>
    </location>
</feature>
<dbReference type="Proteomes" id="UP001176960">
    <property type="component" value="Unassembled WGS sequence"/>
</dbReference>
<comment type="caution">
    <text evidence="2">The sequence shown here is derived from an EMBL/GenBank/DDBJ whole genome shotgun (WGS) entry which is preliminary data.</text>
</comment>
<dbReference type="InterPro" id="IPR017748">
    <property type="entry name" value="TagF"/>
</dbReference>
<dbReference type="NCBIfam" id="TIGR03373">
    <property type="entry name" value="VI_minor_4"/>
    <property type="match status" value="1"/>
</dbReference>
<dbReference type="InterPro" id="IPR038225">
    <property type="entry name" value="TagF_sf"/>
</dbReference>
<sequence>MIEPYAGYWGKLPAHGDFLRAGLPEGAVSRLDRWISVQLAESRARHGDAFETLWHKAPTWYFTIRPGVLEEGHAATGIWTPSIDAAGRCFPFVFVILHDPASPFYRGLVPFENAIRTAVEQTQSVQALEEAIGVAGCVPIPSAAPVHDVWWCVGNAAWGTIHGALPVDDAFDWLIEGKSLGAGETMAQASDDGSPAGEVPPDAWSGEAGQ</sequence>
<keyword evidence="3" id="KW-1185">Reference proteome</keyword>